<evidence type="ECO:0000256" key="4">
    <source>
        <dbReference type="ARBA" id="ARBA00022801"/>
    </source>
</evidence>
<dbReference type="REBASE" id="56681">
    <property type="entry name" value="V.Ses44229ORF12230P"/>
</dbReference>
<dbReference type="Proteomes" id="UP000006281">
    <property type="component" value="Chromosome"/>
</dbReference>
<dbReference type="Gene3D" id="3.40.960.10">
    <property type="entry name" value="VSR Endonuclease"/>
    <property type="match status" value="1"/>
</dbReference>
<keyword evidence="2 8" id="KW-0255">Endonuclease</keyword>
<organism evidence="8 9">
    <name type="scientific">Saccharothrix espanaensis (strain ATCC 51144 / DSM 44229 / JCM 9112 / NBRC 15066 / NRRL 15764)</name>
    <dbReference type="NCBI Taxonomy" id="1179773"/>
    <lineage>
        <taxon>Bacteria</taxon>
        <taxon>Bacillati</taxon>
        <taxon>Actinomycetota</taxon>
        <taxon>Actinomycetes</taxon>
        <taxon>Pseudonocardiales</taxon>
        <taxon>Pseudonocardiaceae</taxon>
        <taxon>Saccharothrix</taxon>
    </lineage>
</organism>
<dbReference type="PATRIC" id="fig|1179773.3.peg.1232"/>
<keyword evidence="1" id="KW-0540">Nuclease</keyword>
<keyword evidence="9" id="KW-1185">Reference proteome</keyword>
<dbReference type="BioCyc" id="SESP1179773:BN6_RS06020-MONOMER"/>
<evidence type="ECO:0000256" key="7">
    <source>
        <dbReference type="SAM" id="MobiDB-lite"/>
    </source>
</evidence>
<evidence type="ECO:0000313" key="8">
    <source>
        <dbReference type="EMBL" id="CCH28550.1"/>
    </source>
</evidence>
<dbReference type="eggNOG" id="COG3727">
    <property type="taxonomic scope" value="Bacteria"/>
</dbReference>
<evidence type="ECO:0000256" key="6">
    <source>
        <dbReference type="ARBA" id="ARBA00029466"/>
    </source>
</evidence>
<dbReference type="GO" id="GO:0004519">
    <property type="term" value="F:endonuclease activity"/>
    <property type="evidence" value="ECO:0007669"/>
    <property type="project" value="UniProtKB-KW"/>
</dbReference>
<feature type="region of interest" description="Disordered" evidence="7">
    <location>
        <begin position="137"/>
        <end position="160"/>
    </location>
</feature>
<dbReference type="InterPro" id="IPR004603">
    <property type="entry name" value="DNA_mismatch_endonuc_vsr"/>
</dbReference>
<gene>
    <name evidence="8" type="ordered locus">BN6_12240</name>
</gene>
<feature type="compositionally biased region" description="Pro residues" evidence="7">
    <location>
        <begin position="151"/>
        <end position="160"/>
    </location>
</feature>
<dbReference type="GO" id="GO:0006298">
    <property type="term" value="P:mismatch repair"/>
    <property type="evidence" value="ECO:0007669"/>
    <property type="project" value="InterPro"/>
</dbReference>
<evidence type="ECO:0000256" key="5">
    <source>
        <dbReference type="ARBA" id="ARBA00023204"/>
    </source>
</evidence>
<keyword evidence="5" id="KW-0234">DNA repair</keyword>
<evidence type="ECO:0000256" key="1">
    <source>
        <dbReference type="ARBA" id="ARBA00022722"/>
    </source>
</evidence>
<keyword evidence="3" id="KW-0227">DNA damage</keyword>
<dbReference type="InterPro" id="IPR011335">
    <property type="entry name" value="Restrct_endonuc-II-like"/>
</dbReference>
<dbReference type="NCBIfam" id="TIGR00632">
    <property type="entry name" value="vsr"/>
    <property type="match status" value="1"/>
</dbReference>
<comment type="similarity">
    <text evidence="6">Belongs to the Vsr family.</text>
</comment>
<dbReference type="EMBL" id="HE804045">
    <property type="protein sequence ID" value="CCH28550.1"/>
    <property type="molecule type" value="Genomic_DNA"/>
</dbReference>
<evidence type="ECO:0000256" key="2">
    <source>
        <dbReference type="ARBA" id="ARBA00022759"/>
    </source>
</evidence>
<evidence type="ECO:0000256" key="3">
    <source>
        <dbReference type="ARBA" id="ARBA00022763"/>
    </source>
</evidence>
<name>K0JPE3_SACES</name>
<dbReference type="STRING" id="1179773.BN6_12240"/>
<dbReference type="GO" id="GO:0016787">
    <property type="term" value="F:hydrolase activity"/>
    <property type="evidence" value="ECO:0007669"/>
    <property type="project" value="UniProtKB-KW"/>
</dbReference>
<feature type="region of interest" description="Disordered" evidence="7">
    <location>
        <begin position="1"/>
        <end position="27"/>
    </location>
</feature>
<sequence>MSHHGPVGKPETKLDTTDEVRARMSRQRSRDTEIEIALRRELHRLGLRYRVHQRPVRAVRREADVVFGPAKVAVFVDGCFWHGCPTHGTWPKNNGDFWRTKIETNQTRDANTDQRLAEAGWLAVRVWEHEDPAEAANRVRETVLARRRPTPATPAPPTPD</sequence>
<evidence type="ECO:0000313" key="9">
    <source>
        <dbReference type="Proteomes" id="UP000006281"/>
    </source>
</evidence>
<accession>K0JPE3</accession>
<keyword evidence="4" id="KW-0378">Hydrolase</keyword>
<protein>
    <submittedName>
        <fullName evidence="8">DNA mismatch endonuclease Vsr</fullName>
    </submittedName>
</protein>
<reference evidence="8 9" key="1">
    <citation type="journal article" date="2012" name="BMC Genomics">
        <title>Complete genome sequence of Saccharothrix espanaensis DSM 44229T and comparison to the other completely sequenced Pseudonocardiaceae.</title>
        <authorList>
            <person name="Strobel T."/>
            <person name="Al-Dilaimi A."/>
            <person name="Blom J."/>
            <person name="Gessner A."/>
            <person name="Kalinowski J."/>
            <person name="Luzhetska M."/>
            <person name="Puhler A."/>
            <person name="Szczepanowski R."/>
            <person name="Bechthold A."/>
            <person name="Ruckert C."/>
        </authorList>
    </citation>
    <scope>NUCLEOTIDE SEQUENCE [LARGE SCALE GENOMIC DNA]</scope>
    <source>
        <strain evidence="9">ATCC 51144 / DSM 44229 / JCM 9112 / NBRC 15066 / NRRL 15764</strain>
    </source>
</reference>
<dbReference type="KEGG" id="sesp:BN6_12240"/>
<feature type="compositionally biased region" description="Basic and acidic residues" evidence="7">
    <location>
        <begin position="10"/>
        <end position="27"/>
    </location>
</feature>
<dbReference type="AlphaFoldDB" id="K0JPE3"/>
<dbReference type="SUPFAM" id="SSF52980">
    <property type="entry name" value="Restriction endonuclease-like"/>
    <property type="match status" value="1"/>
</dbReference>
<dbReference type="CDD" id="cd00221">
    <property type="entry name" value="Vsr"/>
    <property type="match status" value="1"/>
</dbReference>
<dbReference type="Pfam" id="PF03852">
    <property type="entry name" value="Vsr"/>
    <property type="match status" value="1"/>
</dbReference>
<proteinExistence type="inferred from homology"/>
<dbReference type="HOGENOM" id="CLU_111913_2_1_11"/>